<accession>A0A426Z2A1</accession>
<dbReference type="PANTHER" id="PTHR33240">
    <property type="entry name" value="OS08G0508500 PROTEIN"/>
    <property type="match status" value="1"/>
</dbReference>
<dbReference type="PANTHER" id="PTHR33240:SF8">
    <property type="entry name" value="OS03G0439900 PROTEIN"/>
    <property type="match status" value="1"/>
</dbReference>
<name>A0A426Z2A1_ENSVE</name>
<evidence type="ECO:0000313" key="2">
    <source>
        <dbReference type="Proteomes" id="UP000287651"/>
    </source>
</evidence>
<evidence type="ECO:0000313" key="1">
    <source>
        <dbReference type="EMBL" id="RRT58081.1"/>
    </source>
</evidence>
<proteinExistence type="predicted"/>
<reference evidence="1 2" key="1">
    <citation type="journal article" date="2014" name="Agronomy (Basel)">
        <title>A Draft Genome Sequence for Ensete ventricosum, the Drought-Tolerant Tree Against Hunger.</title>
        <authorList>
            <person name="Harrison J."/>
            <person name="Moore K.A."/>
            <person name="Paszkiewicz K."/>
            <person name="Jones T."/>
            <person name="Grant M."/>
            <person name="Ambacheew D."/>
            <person name="Muzemil S."/>
            <person name="Studholme D.J."/>
        </authorList>
    </citation>
    <scope>NUCLEOTIDE SEQUENCE [LARGE SCALE GENOMIC DNA]</scope>
</reference>
<organism evidence="1 2">
    <name type="scientific">Ensete ventricosum</name>
    <name type="common">Abyssinian banana</name>
    <name type="synonym">Musa ensete</name>
    <dbReference type="NCBI Taxonomy" id="4639"/>
    <lineage>
        <taxon>Eukaryota</taxon>
        <taxon>Viridiplantae</taxon>
        <taxon>Streptophyta</taxon>
        <taxon>Embryophyta</taxon>
        <taxon>Tracheophyta</taxon>
        <taxon>Spermatophyta</taxon>
        <taxon>Magnoliopsida</taxon>
        <taxon>Liliopsida</taxon>
        <taxon>Zingiberales</taxon>
        <taxon>Musaceae</taxon>
        <taxon>Ensete</taxon>
    </lineage>
</organism>
<evidence type="ECO:0008006" key="3">
    <source>
        <dbReference type="Google" id="ProtNLM"/>
    </source>
</evidence>
<sequence>MDAAWLRQNQQTRDSGIAQGWYGRLPLASIHSFDQPVREFEANFLASARPKLTVASLLGMRQKEDEPLGPYLTPISPSKGPVERQIDVIVGGSTVGGDSSSTRKAYARVEVQKRPQARCDPEITFESESEYPNHDDALVITARIVNARVKRIMIEIGSSADILYLEAF</sequence>
<gene>
    <name evidence="1" type="ORF">B296_00006103</name>
</gene>
<dbReference type="Proteomes" id="UP000287651">
    <property type="component" value="Unassembled WGS sequence"/>
</dbReference>
<dbReference type="AlphaFoldDB" id="A0A426Z2A1"/>
<comment type="caution">
    <text evidence="1">The sequence shown here is derived from an EMBL/GenBank/DDBJ whole genome shotgun (WGS) entry which is preliminary data.</text>
</comment>
<dbReference type="EMBL" id="AMZH03008851">
    <property type="protein sequence ID" value="RRT58081.1"/>
    <property type="molecule type" value="Genomic_DNA"/>
</dbReference>
<protein>
    <recommendedName>
        <fullName evidence="3">Retrotransposon gag domain-containing protein</fullName>
    </recommendedName>
</protein>